<dbReference type="RefSeq" id="WP_092458061.1">
    <property type="nucleotide sequence ID" value="NZ_FOJI01000026.1"/>
</dbReference>
<dbReference type="InterPro" id="IPR014044">
    <property type="entry name" value="CAP_dom"/>
</dbReference>
<dbReference type="OrthoDB" id="9783944at2"/>
<reference evidence="2 3" key="1">
    <citation type="submission" date="2016-10" db="EMBL/GenBank/DDBJ databases">
        <authorList>
            <person name="de Groot N.N."/>
        </authorList>
    </citation>
    <scope>NUCLEOTIDE SEQUENCE [LARGE SCALE GENOMIC DNA]</scope>
    <source>
        <strain evidence="2 3">DSM 9179</strain>
    </source>
</reference>
<feature type="domain" description="SCP" evidence="1">
    <location>
        <begin position="161"/>
        <end position="281"/>
    </location>
</feature>
<name>A0A1I0RVT0_9FIRM</name>
<sequence length="283" mass="30591">MKKRLFKVLAITILLFTIGVGALFAFQTSNTKASSIVDAYNQQAAQNNTVSEIKDSVSVAQTNGQAIIDKETAEAQVAKEAITAEATTEASTTVAETKAVTTNTQKEATTVQEVQQTEVVVKEAPVVSGPAAGTALTDDQANSMAYQNASTYAEYVNQVYTLINQERTAAGIPSVSKDNTLTIVAMHRSIENAWMNFMEVSADGHHLRPNKLKASTICSYYNLYGSYGENLGRYQSSPSDIVSGWHNSAAHYSCMTNAKYTKVGVGVAKDSEGYLYWTAIFMD</sequence>
<keyword evidence="3" id="KW-1185">Reference proteome</keyword>
<dbReference type="CDD" id="cd05379">
    <property type="entry name" value="CAP_bacterial"/>
    <property type="match status" value="1"/>
</dbReference>
<dbReference type="Proteomes" id="UP000199701">
    <property type="component" value="Unassembled WGS sequence"/>
</dbReference>
<protein>
    <submittedName>
        <fullName evidence="2">Uncharacterized conserved protein YkwD, contains CAP (CSP/antigen 5/PR1) domain</fullName>
    </submittedName>
</protein>
<evidence type="ECO:0000259" key="1">
    <source>
        <dbReference type="Pfam" id="PF00188"/>
    </source>
</evidence>
<gene>
    <name evidence="2" type="ORF">SAMN05421659_12611</name>
</gene>
<dbReference type="STRING" id="99656.SAMN05421659_12611"/>
<dbReference type="Gene3D" id="3.40.33.10">
    <property type="entry name" value="CAP"/>
    <property type="match status" value="1"/>
</dbReference>
<organism evidence="2 3">
    <name type="scientific">[Clostridium] fimetarium</name>
    <dbReference type="NCBI Taxonomy" id="99656"/>
    <lineage>
        <taxon>Bacteria</taxon>
        <taxon>Bacillati</taxon>
        <taxon>Bacillota</taxon>
        <taxon>Clostridia</taxon>
        <taxon>Lachnospirales</taxon>
        <taxon>Lachnospiraceae</taxon>
    </lineage>
</organism>
<dbReference type="InterPro" id="IPR035940">
    <property type="entry name" value="CAP_sf"/>
</dbReference>
<proteinExistence type="predicted"/>
<dbReference type="SUPFAM" id="SSF55797">
    <property type="entry name" value="PR-1-like"/>
    <property type="match status" value="1"/>
</dbReference>
<accession>A0A1I0RVT0</accession>
<dbReference type="EMBL" id="FOJI01000026">
    <property type="protein sequence ID" value="SEW45556.1"/>
    <property type="molecule type" value="Genomic_DNA"/>
</dbReference>
<dbReference type="Pfam" id="PF00188">
    <property type="entry name" value="CAP"/>
    <property type="match status" value="1"/>
</dbReference>
<evidence type="ECO:0000313" key="2">
    <source>
        <dbReference type="EMBL" id="SEW45556.1"/>
    </source>
</evidence>
<dbReference type="PANTHER" id="PTHR31157">
    <property type="entry name" value="SCP DOMAIN-CONTAINING PROTEIN"/>
    <property type="match status" value="1"/>
</dbReference>
<dbReference type="AlphaFoldDB" id="A0A1I0RVT0"/>
<evidence type="ECO:0000313" key="3">
    <source>
        <dbReference type="Proteomes" id="UP000199701"/>
    </source>
</evidence>
<dbReference type="PANTHER" id="PTHR31157:SF1">
    <property type="entry name" value="SCP DOMAIN-CONTAINING PROTEIN"/>
    <property type="match status" value="1"/>
</dbReference>